<evidence type="ECO:0000256" key="5">
    <source>
        <dbReference type="ARBA" id="ARBA00022989"/>
    </source>
</evidence>
<accession>R4MH87</accession>
<evidence type="ECO:0000256" key="4">
    <source>
        <dbReference type="ARBA" id="ARBA00022692"/>
    </source>
</evidence>
<organism evidence="9 10">
    <name type="scientific">Mycobacterium tuberculosis CAS/NITR204</name>
    <dbReference type="NCBI Taxonomy" id="1310114"/>
    <lineage>
        <taxon>Bacteria</taxon>
        <taxon>Bacillati</taxon>
        <taxon>Actinomycetota</taxon>
        <taxon>Actinomycetes</taxon>
        <taxon>Mycobacteriales</taxon>
        <taxon>Mycobacteriaceae</taxon>
        <taxon>Mycobacterium</taxon>
        <taxon>Mycobacterium tuberculosis complex</taxon>
    </lineage>
</organism>
<keyword evidence="6 8" id="KW-0472">Membrane</keyword>
<keyword evidence="5 8" id="KW-1133">Transmembrane helix</keyword>
<dbReference type="Gene3D" id="1.10.3720.10">
    <property type="entry name" value="MetI-like"/>
    <property type="match status" value="1"/>
</dbReference>
<evidence type="ECO:0000256" key="2">
    <source>
        <dbReference type="ARBA" id="ARBA00022448"/>
    </source>
</evidence>
<dbReference type="EMBL" id="CP005386">
    <property type="protein sequence ID" value="AGL27301.1"/>
    <property type="molecule type" value="Genomic_DNA"/>
</dbReference>
<reference evidence="9 10" key="1">
    <citation type="journal article" date="2013" name="Genome Announc.">
        <title>Whole-Genome Sequences of Four Clinical Isolates of Mycobacterium tuberculosis from Tamil Nadu, South India.</title>
        <authorList>
            <person name="Narayanan S."/>
            <person name="Deshpande U."/>
        </authorList>
    </citation>
    <scope>NUCLEOTIDE SEQUENCE [LARGE SCALE GENOMIC DNA]</scope>
    <source>
        <strain evidence="9 10">CAS/NITR204</strain>
    </source>
</reference>
<dbReference type="PANTHER" id="PTHR30183">
    <property type="entry name" value="MOLYBDENUM TRANSPORT SYSTEM PERMEASE PROTEIN MODB"/>
    <property type="match status" value="1"/>
</dbReference>
<keyword evidence="3" id="KW-1003">Cell membrane</keyword>
<dbReference type="HOGENOM" id="CLU_782612_0_0_11"/>
<evidence type="ECO:0000256" key="7">
    <source>
        <dbReference type="SAM" id="MobiDB-lite"/>
    </source>
</evidence>
<keyword evidence="2" id="KW-0813">Transport</keyword>
<name>R4MH87_MYCTX</name>
<protein>
    <submittedName>
        <fullName evidence="9">Molbdenum-transport integral membrane proteinABC transporter</fullName>
    </submittedName>
</protein>
<dbReference type="InterPro" id="IPR035906">
    <property type="entry name" value="MetI-like_sf"/>
</dbReference>
<dbReference type="GO" id="GO:0005886">
    <property type="term" value="C:plasma membrane"/>
    <property type="evidence" value="ECO:0007669"/>
    <property type="project" value="UniProtKB-SubCell"/>
</dbReference>
<feature type="region of interest" description="Disordered" evidence="7">
    <location>
        <begin position="295"/>
        <end position="321"/>
    </location>
</feature>
<dbReference type="BioCyc" id="MTUB1310114:G13A2-1867-MONOMER"/>
<gene>
    <name evidence="9" type="ORF">J113_12880</name>
</gene>
<feature type="compositionally biased region" description="Basic and acidic residues" evidence="7">
    <location>
        <begin position="303"/>
        <end position="314"/>
    </location>
</feature>
<evidence type="ECO:0000256" key="6">
    <source>
        <dbReference type="ARBA" id="ARBA00023136"/>
    </source>
</evidence>
<dbReference type="GO" id="GO:0055085">
    <property type="term" value="P:transmembrane transport"/>
    <property type="evidence" value="ECO:0007669"/>
    <property type="project" value="InterPro"/>
</dbReference>
<dbReference type="KEGG" id="mtuc:J113_12880"/>
<keyword evidence="4 8" id="KW-0812">Transmembrane</keyword>
<dbReference type="Proteomes" id="UP000013548">
    <property type="component" value="Chromosome"/>
</dbReference>
<feature type="transmembrane region" description="Helical" evidence="8">
    <location>
        <begin position="35"/>
        <end position="54"/>
    </location>
</feature>
<evidence type="ECO:0000256" key="8">
    <source>
        <dbReference type="SAM" id="Phobius"/>
    </source>
</evidence>
<dbReference type="SUPFAM" id="SSF161098">
    <property type="entry name" value="MetI-like"/>
    <property type="match status" value="1"/>
</dbReference>
<dbReference type="CDD" id="cd06261">
    <property type="entry name" value="TM_PBP2"/>
    <property type="match status" value="1"/>
</dbReference>
<evidence type="ECO:0000313" key="9">
    <source>
        <dbReference type="EMBL" id="AGL27301.1"/>
    </source>
</evidence>
<evidence type="ECO:0000313" key="10">
    <source>
        <dbReference type="Proteomes" id="UP000013548"/>
    </source>
</evidence>
<feature type="transmembrane region" description="Helical" evidence="8">
    <location>
        <begin position="66"/>
        <end position="87"/>
    </location>
</feature>
<proteinExistence type="predicted"/>
<comment type="subcellular location">
    <subcellularLocation>
        <location evidence="1">Cell membrane</location>
        <topology evidence="1">Multi-pass membrane protein</topology>
    </subcellularLocation>
</comment>
<sequence>MPLVAIAIRVDWPRFWALITTPSSQTALLLSVKTAAASTVLCVLLGVPMALVLARSRGRLVRSLRPLILLPLVLPPVVGGIALLYAFGRLGLIGRYLEFSRHQHPAGCGAGADLCLAAVSGDFPRGCSPHRRSRLRGGGGDTWGAARHCLVARDPAVAAPGRGVRISTGVCPLARRVWRDPNLCRFPARGHPYPSAGDLPAAGDRSGRGGGIVTAARCGSGTGGAGCGCSYADRDRYQVAGHEQAAAARGRRRPAFGRRILGVRGRGACSARAQRCGQVHRPACYRGAASPRRGLGTFGGPGVDRHRGRGECGDPRPSSRAAVARPVVVSTPERGQKRGLRTTMPSRDVWVRAR</sequence>
<dbReference type="InterPro" id="IPR000515">
    <property type="entry name" value="MetI-like"/>
</dbReference>
<evidence type="ECO:0000256" key="3">
    <source>
        <dbReference type="ARBA" id="ARBA00022475"/>
    </source>
</evidence>
<dbReference type="PANTHER" id="PTHR30183:SF3">
    <property type="entry name" value="MOLYBDENUM TRANSPORT SYSTEM PERMEASE PROTEIN MODB"/>
    <property type="match status" value="1"/>
</dbReference>
<evidence type="ECO:0000256" key="1">
    <source>
        <dbReference type="ARBA" id="ARBA00004651"/>
    </source>
</evidence>
<dbReference type="AlphaFoldDB" id="R4MH87"/>